<evidence type="ECO:0000256" key="1">
    <source>
        <dbReference type="SAM" id="SignalP"/>
    </source>
</evidence>
<feature type="chain" id="PRO_5016357240" evidence="1">
    <location>
        <begin position="28"/>
        <end position="197"/>
    </location>
</feature>
<name>A0A318IZ53_9BURK</name>
<dbReference type="EMBL" id="QJKB01000010">
    <property type="protein sequence ID" value="PXX39750.1"/>
    <property type="molecule type" value="Genomic_DNA"/>
</dbReference>
<dbReference type="AlphaFoldDB" id="A0A318IZ53"/>
<organism evidence="2 3">
    <name type="scientific">Undibacterium pigrum</name>
    <dbReference type="NCBI Taxonomy" id="401470"/>
    <lineage>
        <taxon>Bacteria</taxon>
        <taxon>Pseudomonadati</taxon>
        <taxon>Pseudomonadota</taxon>
        <taxon>Betaproteobacteria</taxon>
        <taxon>Burkholderiales</taxon>
        <taxon>Oxalobacteraceae</taxon>
        <taxon>Undibacterium</taxon>
    </lineage>
</organism>
<reference evidence="2 3" key="1">
    <citation type="submission" date="2018-05" db="EMBL/GenBank/DDBJ databases">
        <title>Genomic Encyclopedia of Type Strains, Phase IV (KMG-IV): sequencing the most valuable type-strain genomes for metagenomic binning, comparative biology and taxonomic classification.</title>
        <authorList>
            <person name="Goeker M."/>
        </authorList>
    </citation>
    <scope>NUCLEOTIDE SEQUENCE [LARGE SCALE GENOMIC DNA]</scope>
    <source>
        <strain evidence="2 3">DSM 19792</strain>
    </source>
</reference>
<feature type="signal peptide" evidence="1">
    <location>
        <begin position="1"/>
        <end position="27"/>
    </location>
</feature>
<gene>
    <name evidence="2" type="ORF">DFR42_110116</name>
</gene>
<accession>A0A318IZ53</accession>
<comment type="caution">
    <text evidence="2">The sequence shown here is derived from an EMBL/GenBank/DDBJ whole genome shotgun (WGS) entry which is preliminary data.</text>
</comment>
<keyword evidence="3" id="KW-1185">Reference proteome</keyword>
<dbReference type="RefSeq" id="WP_146218949.1">
    <property type="nucleotide sequence ID" value="NZ_QJKB01000010.1"/>
</dbReference>
<evidence type="ECO:0000313" key="2">
    <source>
        <dbReference type="EMBL" id="PXX39750.1"/>
    </source>
</evidence>
<sequence length="197" mass="21705">MKVQRLQALPRVVILLLMVLLAPAASAATDTAAIFKDKPYSLDLSEIEALDPQALEISEFSPEANVVQGVKIVSNGRMFPFTYEVITLPPPVDGDSADLLKTIKSALDTHKDIILSTLQHNKSLGNFLHYFHQVSVQNKPHHVSSNYIFVNGKTTYHIIGTSYAPMVMPREKGWGPPAPDQNAESAALLLLKAMRFK</sequence>
<proteinExistence type="predicted"/>
<keyword evidence="1" id="KW-0732">Signal</keyword>
<protein>
    <submittedName>
        <fullName evidence="2">Uncharacterized protein</fullName>
    </submittedName>
</protein>
<dbReference type="Proteomes" id="UP000247792">
    <property type="component" value="Unassembled WGS sequence"/>
</dbReference>
<evidence type="ECO:0000313" key="3">
    <source>
        <dbReference type="Proteomes" id="UP000247792"/>
    </source>
</evidence>